<dbReference type="PROSITE" id="PS51257">
    <property type="entry name" value="PROKAR_LIPOPROTEIN"/>
    <property type="match status" value="1"/>
</dbReference>
<gene>
    <name evidence="1" type="ORF">SD1D_0471</name>
</gene>
<name>A0A0K8J3W1_9FIRM</name>
<dbReference type="KEGG" id="hsd:SD1D_0471"/>
<dbReference type="OrthoDB" id="1956182at2"/>
<organism evidence="1 2">
    <name type="scientific">Herbinix luporum</name>
    <dbReference type="NCBI Taxonomy" id="1679721"/>
    <lineage>
        <taxon>Bacteria</taxon>
        <taxon>Bacillati</taxon>
        <taxon>Bacillota</taxon>
        <taxon>Clostridia</taxon>
        <taxon>Lachnospirales</taxon>
        <taxon>Lachnospiraceae</taxon>
        <taxon>Herbinix</taxon>
    </lineage>
</organism>
<sequence length="199" mass="22493">MKKALLSTIILLSFIVLVGCKKKEFLLTSDDVSANTLLMKRDGSLLVATIEDFSKEYYNLSELNDFVTGEINAYNKKVGSDEISIEELEIKNGKAIMILRYSKMEHYSEFNKVPAAYYGTDLKEVDLELPSQYIKAGKDKVVDMETAMKNSKNKVLVVYEPYDIIVEGDVKFYSDNATLIEDNKVQSIGEEATVVIFRP</sequence>
<dbReference type="RefSeq" id="WP_058257433.1">
    <property type="nucleotide sequence ID" value="NZ_DUPS01000021.1"/>
</dbReference>
<accession>A0A0K8J3W1</accession>
<dbReference type="AlphaFoldDB" id="A0A0K8J3W1"/>
<proteinExistence type="predicted"/>
<evidence type="ECO:0000313" key="1">
    <source>
        <dbReference type="EMBL" id="CUH92023.1"/>
    </source>
</evidence>
<keyword evidence="2" id="KW-1185">Reference proteome</keyword>
<dbReference type="EMBL" id="LN879430">
    <property type="protein sequence ID" value="CUH92023.1"/>
    <property type="molecule type" value="Genomic_DNA"/>
</dbReference>
<evidence type="ECO:0000313" key="2">
    <source>
        <dbReference type="Proteomes" id="UP000196053"/>
    </source>
</evidence>
<protein>
    <submittedName>
        <fullName evidence="1">Uncharacterized protein</fullName>
    </submittedName>
</protein>
<dbReference type="Proteomes" id="UP000196053">
    <property type="component" value="Chromosome I"/>
</dbReference>
<reference evidence="2" key="1">
    <citation type="submission" date="2015-09" db="EMBL/GenBank/DDBJ databases">
        <authorList>
            <person name="Wibberg D."/>
        </authorList>
    </citation>
    <scope>NUCLEOTIDE SEQUENCE [LARGE SCALE GENOMIC DNA]</scope>
    <source>
        <strain evidence="2">SD1D</strain>
    </source>
</reference>